<reference evidence="2" key="1">
    <citation type="journal article" date="2019" name="Int. J. Syst. Evol. Microbiol.">
        <title>The Global Catalogue of Microorganisms (GCM) 10K type strain sequencing project: providing services to taxonomists for standard genome sequencing and annotation.</title>
        <authorList>
            <consortium name="The Broad Institute Genomics Platform"/>
            <consortium name="The Broad Institute Genome Sequencing Center for Infectious Disease"/>
            <person name="Wu L."/>
            <person name="Ma J."/>
        </authorList>
    </citation>
    <scope>NUCLEOTIDE SEQUENCE [LARGE SCALE GENOMIC DNA]</scope>
    <source>
        <strain evidence="2">CCUG 59778</strain>
    </source>
</reference>
<evidence type="ECO:0000313" key="1">
    <source>
        <dbReference type="EMBL" id="MFC4410162.1"/>
    </source>
</evidence>
<protein>
    <submittedName>
        <fullName evidence="1">Uncharacterized protein</fullName>
    </submittedName>
</protein>
<name>A0ABV8X2M0_9LACT</name>
<gene>
    <name evidence="1" type="ORF">ACFOZY_06875</name>
</gene>
<comment type="caution">
    <text evidence="1">The sequence shown here is derived from an EMBL/GenBank/DDBJ whole genome shotgun (WGS) entry which is preliminary data.</text>
</comment>
<evidence type="ECO:0000313" key="2">
    <source>
        <dbReference type="Proteomes" id="UP001595817"/>
    </source>
</evidence>
<dbReference type="RefSeq" id="WP_378153693.1">
    <property type="nucleotide sequence ID" value="NZ_JBHSEC010000007.1"/>
</dbReference>
<keyword evidence="2" id="KW-1185">Reference proteome</keyword>
<sequence>MKMKRLIKTAIKWAPVIYPIARKFLSSRKQKQVINSKDYKNRTFQ</sequence>
<proteinExistence type="predicted"/>
<dbReference type="EMBL" id="JBHSEC010000007">
    <property type="protein sequence ID" value="MFC4410162.1"/>
    <property type="molecule type" value="Genomic_DNA"/>
</dbReference>
<dbReference type="Proteomes" id="UP001595817">
    <property type="component" value="Unassembled WGS sequence"/>
</dbReference>
<organism evidence="1 2">
    <name type="scientific">Chungangia koreensis</name>
    <dbReference type="NCBI Taxonomy" id="752657"/>
    <lineage>
        <taxon>Bacteria</taxon>
        <taxon>Bacillati</taxon>
        <taxon>Bacillota</taxon>
        <taxon>Bacilli</taxon>
        <taxon>Lactobacillales</taxon>
        <taxon>Chungangia</taxon>
    </lineage>
</organism>
<accession>A0ABV8X2M0</accession>